<evidence type="ECO:0000313" key="1">
    <source>
        <dbReference type="EMBL" id="PPK65083.1"/>
    </source>
</evidence>
<reference evidence="1 2" key="1">
    <citation type="submission" date="2018-02" db="EMBL/GenBank/DDBJ databases">
        <title>Genomic Encyclopedia of Archaeal and Bacterial Type Strains, Phase II (KMG-II): from individual species to whole genera.</title>
        <authorList>
            <person name="Goeker M."/>
        </authorList>
    </citation>
    <scope>NUCLEOTIDE SEQUENCE [LARGE SCALE GENOMIC DNA]</scope>
    <source>
        <strain evidence="1 2">YU 961-1</strain>
    </source>
</reference>
<dbReference type="EMBL" id="PTIX01000016">
    <property type="protein sequence ID" value="PPK65083.1"/>
    <property type="molecule type" value="Genomic_DNA"/>
</dbReference>
<dbReference type="AlphaFoldDB" id="A0A2S6GIS0"/>
<dbReference type="Proteomes" id="UP000239203">
    <property type="component" value="Unassembled WGS sequence"/>
</dbReference>
<protein>
    <submittedName>
        <fullName evidence="1">Uncharacterized protein</fullName>
    </submittedName>
</protein>
<evidence type="ECO:0000313" key="2">
    <source>
        <dbReference type="Proteomes" id="UP000239203"/>
    </source>
</evidence>
<name>A0A2S6GIS0_9PSEU</name>
<gene>
    <name evidence="1" type="ORF">CLV40_116126</name>
</gene>
<keyword evidence="2" id="KW-1185">Reference proteome</keyword>
<dbReference type="RefSeq" id="WP_181043731.1">
    <property type="nucleotide sequence ID" value="NZ_CP154825.1"/>
</dbReference>
<comment type="caution">
    <text evidence="1">The sequence shown here is derived from an EMBL/GenBank/DDBJ whole genome shotgun (WGS) entry which is preliminary data.</text>
</comment>
<proteinExistence type="predicted"/>
<accession>A0A2S6GIS0</accession>
<sequence length="56" mass="6237">MSHPYAGDVFAPVSPVVFSHPAAEEARRTPSDIDRRRSREIRFFTAAATDSAVRHP</sequence>
<organism evidence="1 2">
    <name type="scientific">Actinokineospora auranticolor</name>
    <dbReference type="NCBI Taxonomy" id="155976"/>
    <lineage>
        <taxon>Bacteria</taxon>
        <taxon>Bacillati</taxon>
        <taxon>Actinomycetota</taxon>
        <taxon>Actinomycetes</taxon>
        <taxon>Pseudonocardiales</taxon>
        <taxon>Pseudonocardiaceae</taxon>
        <taxon>Actinokineospora</taxon>
    </lineage>
</organism>